<feature type="binding site" evidence="2">
    <location>
        <position position="102"/>
    </location>
    <ligand>
        <name>Mn(2+)</name>
        <dbReference type="ChEBI" id="CHEBI:29035"/>
        <label>2</label>
    </ligand>
</feature>
<dbReference type="SUPFAM" id="SSF55031">
    <property type="entry name" value="Bacterial exopeptidase dimerisation domain"/>
    <property type="match status" value="1"/>
</dbReference>
<protein>
    <submittedName>
        <fullName evidence="4">Amidohydrolase</fullName>
    </submittedName>
</protein>
<dbReference type="PANTHER" id="PTHR11014">
    <property type="entry name" value="PEPTIDASE M20 FAMILY MEMBER"/>
    <property type="match status" value="1"/>
</dbReference>
<comment type="cofactor">
    <cofactor evidence="2">
        <name>Mn(2+)</name>
        <dbReference type="ChEBI" id="CHEBI:29035"/>
    </cofactor>
    <text evidence="2">The Mn(2+) ion enhances activity.</text>
</comment>
<dbReference type="NCBIfam" id="TIGR01891">
    <property type="entry name" value="amidohydrolases"/>
    <property type="match status" value="1"/>
</dbReference>
<organism evidence="4 5">
    <name type="scientific">Variovorax boronicumulans</name>
    <dbReference type="NCBI Taxonomy" id="436515"/>
    <lineage>
        <taxon>Bacteria</taxon>
        <taxon>Pseudomonadati</taxon>
        <taxon>Pseudomonadota</taxon>
        <taxon>Betaproteobacteria</taxon>
        <taxon>Burkholderiales</taxon>
        <taxon>Comamonadaceae</taxon>
        <taxon>Variovorax</taxon>
    </lineage>
</organism>
<dbReference type="InterPro" id="IPR011650">
    <property type="entry name" value="Peptidase_M20_dimer"/>
</dbReference>
<evidence type="ECO:0000256" key="1">
    <source>
        <dbReference type="ARBA" id="ARBA00022801"/>
    </source>
</evidence>
<dbReference type="InterPro" id="IPR002933">
    <property type="entry name" value="Peptidase_M20"/>
</dbReference>
<dbReference type="AlphaFoldDB" id="A0A250DNG0"/>
<gene>
    <name evidence="4" type="ORF">CKY39_21590</name>
</gene>
<dbReference type="PIRSF" id="PIRSF005962">
    <property type="entry name" value="Pept_M20D_amidohydro"/>
    <property type="match status" value="1"/>
</dbReference>
<feature type="binding site" evidence="2">
    <location>
        <position position="163"/>
    </location>
    <ligand>
        <name>Mn(2+)</name>
        <dbReference type="ChEBI" id="CHEBI:29035"/>
        <label>2</label>
    </ligand>
</feature>
<dbReference type="Pfam" id="PF07687">
    <property type="entry name" value="M20_dimer"/>
    <property type="match status" value="1"/>
</dbReference>
<reference evidence="4 5" key="1">
    <citation type="submission" date="2017-09" db="EMBL/GenBank/DDBJ databases">
        <title>The diverse metabolic capabilities of V. boronicumulans make it an excellent choice for continued studies on novel biodegradation.</title>
        <authorList>
            <person name="Sun S."/>
        </authorList>
    </citation>
    <scope>NUCLEOTIDE SEQUENCE [LARGE SCALE GENOMIC DNA]</scope>
    <source>
        <strain evidence="4 5">J1</strain>
    </source>
</reference>
<evidence type="ECO:0000259" key="3">
    <source>
        <dbReference type="Pfam" id="PF07687"/>
    </source>
</evidence>
<keyword evidence="2" id="KW-0464">Manganese</keyword>
<sequence>MSLLDLANRHIDEIAAIRRDIHANPELGFEEVRTSALIAGKLREWGIETHEKVGNTGVVGVVRGRRAGAGAIGLRADMDALALCEQNTLGHASTVRGRMHACGHDGHTAMLLGAAQALAENPDFEGTVHLIFQPAEEGRGGALAMLEAQLFERFPCDRIFGMHTMPALPLGQFGIRSHAMMAASGRWQVRFIGTGGHGGAYPHLSTDLSVVLAHFILGLQSIVSRNVAPTDPATISVGHIGAGDPEAMNVIPAELRISGTMRAFSDEVQALLEKRLREHAQHAAATEGASVHVKCWWNSVPLVNDPDATRNAIRAAHDVVGLQAVNSEQAPLTGGDDFAFFARKRPGAYMLIGNGLGKGDGQGDVHTPYYDFNDKALPLGIAYWLSVVNKELGGTLGAA</sequence>
<feature type="domain" description="Peptidase M20 dimerisation" evidence="3">
    <location>
        <begin position="186"/>
        <end position="283"/>
    </location>
</feature>
<keyword evidence="1 4" id="KW-0378">Hydrolase</keyword>
<feature type="binding site" evidence="2">
    <location>
        <position position="104"/>
    </location>
    <ligand>
        <name>Mn(2+)</name>
        <dbReference type="ChEBI" id="CHEBI:29035"/>
        <label>2</label>
    </ligand>
</feature>
<dbReference type="GO" id="GO:0016787">
    <property type="term" value="F:hydrolase activity"/>
    <property type="evidence" value="ECO:0007669"/>
    <property type="project" value="UniProtKB-KW"/>
</dbReference>
<evidence type="ECO:0000313" key="5">
    <source>
        <dbReference type="Proteomes" id="UP000217154"/>
    </source>
</evidence>
<accession>A0A250DNG0</accession>
<dbReference type="Proteomes" id="UP000217154">
    <property type="component" value="Chromosome"/>
</dbReference>
<dbReference type="Gene3D" id="3.30.70.360">
    <property type="match status" value="1"/>
</dbReference>
<feature type="binding site" evidence="2">
    <location>
        <position position="366"/>
    </location>
    <ligand>
        <name>Mn(2+)</name>
        <dbReference type="ChEBI" id="CHEBI:29035"/>
        <label>2</label>
    </ligand>
</feature>
<dbReference type="Pfam" id="PF01546">
    <property type="entry name" value="Peptidase_M20"/>
    <property type="match status" value="1"/>
</dbReference>
<evidence type="ECO:0000313" key="4">
    <source>
        <dbReference type="EMBL" id="ATA55529.1"/>
    </source>
</evidence>
<dbReference type="RefSeq" id="WP_095745882.1">
    <property type="nucleotide sequence ID" value="NZ_CP023284.1"/>
</dbReference>
<dbReference type="Gene3D" id="3.40.630.10">
    <property type="entry name" value="Zn peptidases"/>
    <property type="match status" value="1"/>
</dbReference>
<dbReference type="KEGG" id="vbo:CKY39_21590"/>
<dbReference type="GO" id="GO:0046872">
    <property type="term" value="F:metal ion binding"/>
    <property type="evidence" value="ECO:0007669"/>
    <property type="project" value="UniProtKB-KW"/>
</dbReference>
<dbReference type="InterPro" id="IPR017439">
    <property type="entry name" value="Amidohydrolase"/>
</dbReference>
<keyword evidence="2" id="KW-0479">Metal-binding</keyword>
<feature type="binding site" evidence="2">
    <location>
        <position position="137"/>
    </location>
    <ligand>
        <name>Mn(2+)</name>
        <dbReference type="ChEBI" id="CHEBI:29035"/>
        <label>2</label>
    </ligand>
</feature>
<dbReference type="InterPro" id="IPR036264">
    <property type="entry name" value="Bact_exopeptidase_dim_dom"/>
</dbReference>
<name>A0A250DNG0_9BURK</name>
<dbReference type="PANTHER" id="PTHR11014:SF63">
    <property type="entry name" value="METALLOPEPTIDASE, PUTATIVE (AFU_ORTHOLOGUE AFUA_6G09600)-RELATED"/>
    <property type="match status" value="1"/>
</dbReference>
<evidence type="ECO:0000256" key="2">
    <source>
        <dbReference type="PIRSR" id="PIRSR005962-1"/>
    </source>
</evidence>
<proteinExistence type="predicted"/>
<dbReference type="EMBL" id="CP023284">
    <property type="protein sequence ID" value="ATA55529.1"/>
    <property type="molecule type" value="Genomic_DNA"/>
</dbReference>
<dbReference type="SUPFAM" id="SSF53187">
    <property type="entry name" value="Zn-dependent exopeptidases"/>
    <property type="match status" value="1"/>
</dbReference>